<sequence>WSSFWAVRLVLSHRALAATERRWLLFPVVVCSKDSVDRDGRRLLSFPLEGSLQKSLGSGFEFTSKHRAFPVPRDPITADRLGSFETVEDDAASTEKLEGLSPMFACVVGLTKLVPDSVPRRCSGSSGLAGGHLEEEAPDWNQTVVPSGRVQR</sequence>
<dbReference type="Proteomes" id="UP000314985">
    <property type="component" value="Chromosome 4"/>
</dbReference>
<evidence type="ECO:0000256" key="1">
    <source>
        <dbReference type="SAM" id="MobiDB-lite"/>
    </source>
</evidence>
<protein>
    <recommendedName>
        <fullName evidence="5">Secreted protein</fullName>
    </recommendedName>
</protein>
<reference evidence="3" key="2">
    <citation type="submission" date="2025-08" db="UniProtKB">
        <authorList>
            <consortium name="Ensembl"/>
        </authorList>
    </citation>
    <scope>IDENTIFICATION</scope>
</reference>
<name>A0A4X1UBC2_PIG</name>
<accession>A0A4X1UBC2</accession>
<evidence type="ECO:0008006" key="5">
    <source>
        <dbReference type="Google" id="ProtNLM"/>
    </source>
</evidence>
<feature type="chain" id="PRO_5021247751" description="Secreted protein" evidence="2">
    <location>
        <begin position="18"/>
        <end position="152"/>
    </location>
</feature>
<reference evidence="3 4" key="1">
    <citation type="submission" date="2017-08" db="EMBL/GenBank/DDBJ databases">
        <title>USMARCv1.0.</title>
        <authorList>
            <person name="Hannum G.I."/>
            <person name="Koren S."/>
            <person name="Schroeder S.G."/>
            <person name="Chin S.C."/>
            <person name="Nonneman D.J."/>
            <person name="Becker S.A."/>
            <person name="Rosen B.D."/>
            <person name="Bickhart D.M."/>
            <person name="Putnam N.H."/>
            <person name="Green R.E."/>
            <person name="Tuggle C.K."/>
            <person name="Liu H."/>
            <person name="Rohrer G.A."/>
            <person name="Warr A."/>
            <person name="Hall R."/>
            <person name="Kim K."/>
            <person name="Hume D.A."/>
            <person name="Talbot R."/>
            <person name="Chow W."/>
            <person name="Howe K."/>
            <person name="Schwartz A.S."/>
            <person name="Watson M."/>
            <person name="Archibald A.L."/>
            <person name="Phillippy A.M."/>
            <person name="Smith T.P.L."/>
        </authorList>
    </citation>
    <scope>NUCLEOTIDE SEQUENCE [LARGE SCALE GENOMIC DNA]</scope>
</reference>
<keyword evidence="2" id="KW-0732">Signal</keyword>
<proteinExistence type="predicted"/>
<evidence type="ECO:0000256" key="2">
    <source>
        <dbReference type="SAM" id="SignalP"/>
    </source>
</evidence>
<evidence type="ECO:0000313" key="3">
    <source>
        <dbReference type="Ensembl" id="ENSSSCP00070025163.1"/>
    </source>
</evidence>
<dbReference type="Ensembl" id="ENSSSCT00070030166.1">
    <property type="protein sequence ID" value="ENSSSCP00070025163.1"/>
    <property type="gene ID" value="ENSSSCG00070015351.1"/>
</dbReference>
<dbReference type="AlphaFoldDB" id="A0A4X1UBC2"/>
<organism evidence="3 4">
    <name type="scientific">Sus scrofa</name>
    <name type="common">Pig</name>
    <dbReference type="NCBI Taxonomy" id="9823"/>
    <lineage>
        <taxon>Eukaryota</taxon>
        <taxon>Metazoa</taxon>
        <taxon>Chordata</taxon>
        <taxon>Craniata</taxon>
        <taxon>Vertebrata</taxon>
        <taxon>Euteleostomi</taxon>
        <taxon>Mammalia</taxon>
        <taxon>Eutheria</taxon>
        <taxon>Laurasiatheria</taxon>
        <taxon>Artiodactyla</taxon>
        <taxon>Suina</taxon>
        <taxon>Suidae</taxon>
        <taxon>Sus</taxon>
    </lineage>
</organism>
<evidence type="ECO:0000313" key="4">
    <source>
        <dbReference type="Proteomes" id="UP000314985"/>
    </source>
</evidence>
<feature type="region of interest" description="Disordered" evidence="1">
    <location>
        <begin position="124"/>
        <end position="152"/>
    </location>
</feature>
<feature type="signal peptide" evidence="2">
    <location>
        <begin position="1"/>
        <end position="17"/>
    </location>
</feature>